<protein>
    <recommendedName>
        <fullName evidence="6">Zinc finger DksA/TraR C4-type domain-containing protein</fullName>
    </recommendedName>
</protein>
<evidence type="ECO:0000256" key="4">
    <source>
        <dbReference type="PROSITE-ProRule" id="PRU00510"/>
    </source>
</evidence>
<gene>
    <name evidence="7" type="ORF">COT89_01715</name>
</gene>
<accession>A0A2H0VFU8</accession>
<evidence type="ECO:0000256" key="1">
    <source>
        <dbReference type="ARBA" id="ARBA00022723"/>
    </source>
</evidence>
<evidence type="ECO:0000259" key="6">
    <source>
        <dbReference type="Pfam" id="PF01258"/>
    </source>
</evidence>
<evidence type="ECO:0000256" key="3">
    <source>
        <dbReference type="ARBA" id="ARBA00022833"/>
    </source>
</evidence>
<feature type="domain" description="Zinc finger DksA/TraR C4-type" evidence="6">
    <location>
        <begin position="77"/>
        <end position="108"/>
    </location>
</feature>
<organism evidence="7 8">
    <name type="scientific">Candidatus Colwellbacteria bacterium CG10_big_fil_rev_8_21_14_0_10_42_22</name>
    <dbReference type="NCBI Taxonomy" id="1974540"/>
    <lineage>
        <taxon>Bacteria</taxon>
        <taxon>Candidatus Colwelliibacteriota</taxon>
    </lineage>
</organism>
<evidence type="ECO:0000256" key="5">
    <source>
        <dbReference type="SAM" id="MobiDB-lite"/>
    </source>
</evidence>
<sequence>MINKELLEKLTKTLNEDRERIMDKLESLQDMDFGDAPGDDNEEADETEEAVNELVTAQILERRLMDIEDALKRIDGGTYGKCIRCGEDLSQEMLEASPESGLCKACKTG</sequence>
<proteinExistence type="predicted"/>
<dbReference type="PANTHER" id="PTHR33823">
    <property type="entry name" value="RNA POLYMERASE-BINDING TRANSCRIPTION FACTOR DKSA-RELATED"/>
    <property type="match status" value="1"/>
</dbReference>
<evidence type="ECO:0000313" key="7">
    <source>
        <dbReference type="EMBL" id="PIR97951.1"/>
    </source>
</evidence>
<dbReference type="EMBL" id="PFAH01000007">
    <property type="protein sequence ID" value="PIR97951.1"/>
    <property type="molecule type" value="Genomic_DNA"/>
</dbReference>
<comment type="caution">
    <text evidence="7">The sequence shown here is derived from an EMBL/GenBank/DDBJ whole genome shotgun (WGS) entry which is preliminary data.</text>
</comment>
<dbReference type="Pfam" id="PF01258">
    <property type="entry name" value="zf-dskA_traR"/>
    <property type="match status" value="1"/>
</dbReference>
<dbReference type="PROSITE" id="PS51128">
    <property type="entry name" value="ZF_DKSA_2"/>
    <property type="match status" value="1"/>
</dbReference>
<dbReference type="GO" id="GO:0008270">
    <property type="term" value="F:zinc ion binding"/>
    <property type="evidence" value="ECO:0007669"/>
    <property type="project" value="UniProtKB-KW"/>
</dbReference>
<dbReference type="SUPFAM" id="SSF109635">
    <property type="entry name" value="DnaK suppressor protein DksA, alpha-hairpin domain"/>
    <property type="match status" value="1"/>
</dbReference>
<dbReference type="AlphaFoldDB" id="A0A2H0VFU8"/>
<name>A0A2H0VFU8_9BACT</name>
<feature type="region of interest" description="Disordered" evidence="5">
    <location>
        <begin position="26"/>
        <end position="48"/>
    </location>
</feature>
<evidence type="ECO:0000256" key="2">
    <source>
        <dbReference type="ARBA" id="ARBA00022771"/>
    </source>
</evidence>
<reference evidence="8" key="1">
    <citation type="submission" date="2017-09" db="EMBL/GenBank/DDBJ databases">
        <title>Depth-based differentiation of microbial function through sediment-hosted aquifers and enrichment of novel symbionts in the deep terrestrial subsurface.</title>
        <authorList>
            <person name="Probst A.J."/>
            <person name="Ladd B."/>
            <person name="Jarett J.K."/>
            <person name="Geller-Mcgrath D.E."/>
            <person name="Sieber C.M.K."/>
            <person name="Emerson J.B."/>
            <person name="Anantharaman K."/>
            <person name="Thomas B.C."/>
            <person name="Malmstrom R."/>
            <person name="Stieglmeier M."/>
            <person name="Klingl A."/>
            <person name="Woyke T."/>
            <person name="Ryan C.M."/>
            <person name="Banfield J.F."/>
        </authorList>
    </citation>
    <scope>NUCLEOTIDE SEQUENCE [LARGE SCALE GENOMIC DNA]</scope>
</reference>
<feature type="compositionally biased region" description="Acidic residues" evidence="5">
    <location>
        <begin position="37"/>
        <end position="48"/>
    </location>
</feature>
<keyword evidence="2" id="KW-0863">Zinc-finger</keyword>
<keyword evidence="3" id="KW-0862">Zinc</keyword>
<dbReference type="Gene3D" id="1.20.120.910">
    <property type="entry name" value="DksA, coiled-coil domain"/>
    <property type="match status" value="1"/>
</dbReference>
<dbReference type="Proteomes" id="UP000231466">
    <property type="component" value="Unassembled WGS sequence"/>
</dbReference>
<dbReference type="InterPro" id="IPR000962">
    <property type="entry name" value="Znf_DskA_TraR"/>
</dbReference>
<dbReference type="PANTHER" id="PTHR33823:SF4">
    <property type="entry name" value="GENERAL STRESS PROTEIN 16O"/>
    <property type="match status" value="1"/>
</dbReference>
<dbReference type="InterPro" id="IPR037187">
    <property type="entry name" value="DnaK_N"/>
</dbReference>
<evidence type="ECO:0000313" key="8">
    <source>
        <dbReference type="Proteomes" id="UP000231466"/>
    </source>
</evidence>
<feature type="zinc finger region" description="dksA C4-type" evidence="4">
    <location>
        <begin position="82"/>
        <end position="106"/>
    </location>
</feature>
<keyword evidence="1" id="KW-0479">Metal-binding</keyword>